<comment type="caution">
    <text evidence="1">The sequence shown here is derived from an EMBL/GenBank/DDBJ whole genome shotgun (WGS) entry which is preliminary data.</text>
</comment>
<accession>A3IN98</accession>
<evidence type="ECO:0000313" key="2">
    <source>
        <dbReference type="Proteomes" id="UP000003781"/>
    </source>
</evidence>
<sequence>MIDYLFIVLFFDEYDMNEFNIVKLLQFSEEEIEHISEIFYLLNFFSQTQLKQWSQVSEVFPPKWVEIGCIHCNVDNSIRFLTYVFIGRIDLIPLFSVLNKRTQNILHDEIKVILDYWMTEFYDFIFLKREESELTDNDKIWLILSRLCKIALSYEDWETYPINELFFEYFVEKYTRPYDPI</sequence>
<reference evidence="1 2" key="1">
    <citation type="submission" date="2007-03" db="EMBL/GenBank/DDBJ databases">
        <authorList>
            <person name="Stal L."/>
            <person name="Ferriera S."/>
            <person name="Johnson J."/>
            <person name="Kravitz S."/>
            <person name="Beeson K."/>
            <person name="Sutton G."/>
            <person name="Rogers Y.-H."/>
            <person name="Friedman R."/>
            <person name="Frazier M."/>
            <person name="Venter J.C."/>
        </authorList>
    </citation>
    <scope>NUCLEOTIDE SEQUENCE [LARGE SCALE GENOMIC DNA]</scope>
    <source>
        <strain evidence="1 2">CCY0110</strain>
    </source>
</reference>
<evidence type="ECO:0000313" key="1">
    <source>
        <dbReference type="EMBL" id="EAZ92075.1"/>
    </source>
</evidence>
<name>A3IN98_9CHRO</name>
<dbReference type="AlphaFoldDB" id="A3IN98"/>
<keyword evidence="2" id="KW-1185">Reference proteome</keyword>
<dbReference type="Proteomes" id="UP000003781">
    <property type="component" value="Unassembled WGS sequence"/>
</dbReference>
<gene>
    <name evidence="1" type="ORF">CY0110_00415</name>
</gene>
<dbReference type="EMBL" id="AAXW01000009">
    <property type="protein sequence ID" value="EAZ92075.1"/>
    <property type="molecule type" value="Genomic_DNA"/>
</dbReference>
<organism evidence="1 2">
    <name type="scientific">Crocosphaera chwakensis CCY0110</name>
    <dbReference type="NCBI Taxonomy" id="391612"/>
    <lineage>
        <taxon>Bacteria</taxon>
        <taxon>Bacillati</taxon>
        <taxon>Cyanobacteriota</taxon>
        <taxon>Cyanophyceae</taxon>
        <taxon>Oscillatoriophycideae</taxon>
        <taxon>Chroococcales</taxon>
        <taxon>Aphanothecaceae</taxon>
        <taxon>Crocosphaera</taxon>
        <taxon>Crocosphaera chwakensis</taxon>
    </lineage>
</organism>
<proteinExistence type="predicted"/>
<protein>
    <submittedName>
        <fullName evidence="1">Uncharacterized protein</fullName>
    </submittedName>
</protein>
<dbReference type="RefSeq" id="WP_008274862.1">
    <property type="nucleotide sequence ID" value="NZ_AAXW01000009.1"/>
</dbReference>